<proteinExistence type="predicted"/>
<dbReference type="PANTHER" id="PTHR44103:SF1">
    <property type="entry name" value="PROPROTEIN CONVERTASE P"/>
    <property type="match status" value="1"/>
</dbReference>
<evidence type="ECO:0000256" key="2">
    <source>
        <dbReference type="SAM" id="SignalP"/>
    </source>
</evidence>
<dbReference type="Gene3D" id="2.115.10.10">
    <property type="entry name" value="Tachylectin 2"/>
    <property type="match status" value="1"/>
</dbReference>
<name>A0ABY6PNG7_9ACTN</name>
<gene>
    <name evidence="3" type="ORF">NEH16_05940</name>
</gene>
<keyword evidence="1 2" id="KW-0732">Signal</keyword>
<feature type="signal peptide" evidence="2">
    <location>
        <begin position="1"/>
        <end position="37"/>
    </location>
</feature>
<evidence type="ECO:0000313" key="4">
    <source>
        <dbReference type="Proteomes" id="UP001164963"/>
    </source>
</evidence>
<evidence type="ECO:0000256" key="1">
    <source>
        <dbReference type="ARBA" id="ARBA00022729"/>
    </source>
</evidence>
<dbReference type="InterPro" id="IPR028994">
    <property type="entry name" value="Integrin_alpha_N"/>
</dbReference>
<protein>
    <submittedName>
        <fullName evidence="3">FG-GAP-like repeat-containing protein</fullName>
    </submittedName>
</protein>
<dbReference type="EMBL" id="CP098740">
    <property type="protein sequence ID" value="UZK53752.1"/>
    <property type="molecule type" value="Genomic_DNA"/>
</dbReference>
<feature type="chain" id="PRO_5047390888" evidence="2">
    <location>
        <begin position="38"/>
        <end position="286"/>
    </location>
</feature>
<accession>A0ABY6PNG7</accession>
<dbReference type="Proteomes" id="UP001164963">
    <property type="component" value="Chromosome"/>
</dbReference>
<dbReference type="InterPro" id="IPR013517">
    <property type="entry name" value="FG-GAP"/>
</dbReference>
<dbReference type="Pfam" id="PF13517">
    <property type="entry name" value="FG-GAP_3"/>
    <property type="match status" value="1"/>
</dbReference>
<evidence type="ECO:0000313" key="3">
    <source>
        <dbReference type="EMBL" id="UZK53752.1"/>
    </source>
</evidence>
<dbReference type="PANTHER" id="PTHR44103">
    <property type="entry name" value="PROPROTEIN CONVERTASE P"/>
    <property type="match status" value="1"/>
</dbReference>
<dbReference type="SUPFAM" id="SSF69318">
    <property type="entry name" value="Integrin alpha N-terminal domain"/>
    <property type="match status" value="1"/>
</dbReference>
<organism evidence="3 4">
    <name type="scientific">Streptomyces drozdowiczii</name>
    <dbReference type="NCBI Taxonomy" id="202862"/>
    <lineage>
        <taxon>Bacteria</taxon>
        <taxon>Bacillati</taxon>
        <taxon>Actinomycetota</taxon>
        <taxon>Actinomycetes</taxon>
        <taxon>Kitasatosporales</taxon>
        <taxon>Streptomycetaceae</taxon>
        <taxon>Streptomyces</taxon>
    </lineage>
</organism>
<dbReference type="RefSeq" id="WP_265539861.1">
    <property type="nucleotide sequence ID" value="NZ_CP098740.1"/>
</dbReference>
<reference evidence="3" key="1">
    <citation type="journal article" date="2022" name="Front. Microbiol.">
        <title>Mirubactin C rescues the lethal effect of cell wall biosynthesis mutations in Bacillus subtilis.</title>
        <authorList>
            <person name="Kepplinger B."/>
            <person name="Wen X."/>
            <person name="Tyler A.R."/>
            <person name="Kim B.Y."/>
            <person name="Brown J."/>
            <person name="Banks P."/>
            <person name="Dashti Y."/>
            <person name="Mackenzie E.S."/>
            <person name="Wills C."/>
            <person name="Kawai Y."/>
            <person name="Waldron K.J."/>
            <person name="Allenby N.E.E."/>
            <person name="Wu L.J."/>
            <person name="Hall M.J."/>
            <person name="Errington J."/>
        </authorList>
    </citation>
    <scope>NUCLEOTIDE SEQUENCE</scope>
    <source>
        <strain evidence="3">MDA8-470</strain>
    </source>
</reference>
<sequence>MAKISGRRPGRAVTRLAAAAITAALVATGAAATSASAAEVGDAPLFGLQGLNSSGTAYTYVPLGDGTLSSRVEFDTGMTGLAFVGQVDHDADNLADGRWQLGTSGNIWYYAADNSAAVKVGYGWDTYNTVVSVGQFGGAEGGDLLARDKKGDLYLYLGYGDGTLTKRLKVGYGWDTYTQIAGNGDLDGDGKGDLVARDKSGVLWLYKGTGNQKAPYAKRTKIGSGWNQYNTLFAAGDLNMDGRTDLVARNAKGELYLYAGTGNGAAPYKAKALIGTSGWNTYRLFF</sequence>
<keyword evidence="4" id="KW-1185">Reference proteome</keyword>